<evidence type="ECO:0000256" key="1">
    <source>
        <dbReference type="SAM" id="MobiDB-lite"/>
    </source>
</evidence>
<keyword evidence="3" id="KW-1185">Reference proteome</keyword>
<gene>
    <name evidence="2" type="ORF">EVAR_26602_1</name>
</gene>
<reference evidence="2 3" key="1">
    <citation type="journal article" date="2019" name="Commun. Biol.">
        <title>The bagworm genome reveals a unique fibroin gene that provides high tensile strength.</title>
        <authorList>
            <person name="Kono N."/>
            <person name="Nakamura H."/>
            <person name="Ohtoshi R."/>
            <person name="Tomita M."/>
            <person name="Numata K."/>
            <person name="Arakawa K."/>
        </authorList>
    </citation>
    <scope>NUCLEOTIDE SEQUENCE [LARGE SCALE GENOMIC DNA]</scope>
</reference>
<protein>
    <submittedName>
        <fullName evidence="2">Uncharacterized protein</fullName>
    </submittedName>
</protein>
<sequence>MTDGRTVMKSGHKNAFTVLCRVDIAKETHRLPPPSRGINTRGIEIDKIVTVSQIRGIKDDDNRLTTKKRQPKRSTTPEGEAGINQKASEISETVWIQRRAAAGRKFSHHLRPGGNFTRERPHRTAPRADTPYNRKIQYSFS</sequence>
<proteinExistence type="predicted"/>
<dbReference type="AlphaFoldDB" id="A0A4C1XLW5"/>
<dbReference type="Proteomes" id="UP000299102">
    <property type="component" value="Unassembled WGS sequence"/>
</dbReference>
<dbReference type="EMBL" id="BGZK01000866">
    <property type="protein sequence ID" value="GBP63289.1"/>
    <property type="molecule type" value="Genomic_DNA"/>
</dbReference>
<accession>A0A4C1XLW5</accession>
<organism evidence="2 3">
    <name type="scientific">Eumeta variegata</name>
    <name type="common">Bagworm moth</name>
    <name type="synonym">Eumeta japonica</name>
    <dbReference type="NCBI Taxonomy" id="151549"/>
    <lineage>
        <taxon>Eukaryota</taxon>
        <taxon>Metazoa</taxon>
        <taxon>Ecdysozoa</taxon>
        <taxon>Arthropoda</taxon>
        <taxon>Hexapoda</taxon>
        <taxon>Insecta</taxon>
        <taxon>Pterygota</taxon>
        <taxon>Neoptera</taxon>
        <taxon>Endopterygota</taxon>
        <taxon>Lepidoptera</taxon>
        <taxon>Glossata</taxon>
        <taxon>Ditrysia</taxon>
        <taxon>Tineoidea</taxon>
        <taxon>Psychidae</taxon>
        <taxon>Oiketicinae</taxon>
        <taxon>Eumeta</taxon>
    </lineage>
</organism>
<evidence type="ECO:0000313" key="3">
    <source>
        <dbReference type="Proteomes" id="UP000299102"/>
    </source>
</evidence>
<feature type="region of interest" description="Disordered" evidence="1">
    <location>
        <begin position="58"/>
        <end position="88"/>
    </location>
</feature>
<feature type="region of interest" description="Disordered" evidence="1">
    <location>
        <begin position="103"/>
        <end position="141"/>
    </location>
</feature>
<comment type="caution">
    <text evidence="2">The sequence shown here is derived from an EMBL/GenBank/DDBJ whole genome shotgun (WGS) entry which is preliminary data.</text>
</comment>
<evidence type="ECO:0000313" key="2">
    <source>
        <dbReference type="EMBL" id="GBP63289.1"/>
    </source>
</evidence>
<name>A0A4C1XLW5_EUMVA</name>